<organism evidence="1 2">
    <name type="scientific">Smittium megazygosporum</name>
    <dbReference type="NCBI Taxonomy" id="133381"/>
    <lineage>
        <taxon>Eukaryota</taxon>
        <taxon>Fungi</taxon>
        <taxon>Fungi incertae sedis</taxon>
        <taxon>Zoopagomycota</taxon>
        <taxon>Kickxellomycotina</taxon>
        <taxon>Harpellomycetes</taxon>
        <taxon>Harpellales</taxon>
        <taxon>Legeriomycetaceae</taxon>
        <taxon>Smittium</taxon>
    </lineage>
</organism>
<dbReference type="EMBL" id="MBFS01001935">
    <property type="protein sequence ID" value="PVV00505.1"/>
    <property type="molecule type" value="Genomic_DNA"/>
</dbReference>
<proteinExistence type="predicted"/>
<dbReference type="InterPro" id="IPR027417">
    <property type="entry name" value="P-loop_NTPase"/>
</dbReference>
<accession>A0A2T9Z7I3</accession>
<name>A0A2T9Z7I3_9FUNG</name>
<reference evidence="1 2" key="1">
    <citation type="journal article" date="2018" name="MBio">
        <title>Comparative Genomics Reveals the Core Gene Toolbox for the Fungus-Insect Symbiosis.</title>
        <authorList>
            <person name="Wang Y."/>
            <person name="Stata M."/>
            <person name="Wang W."/>
            <person name="Stajich J.E."/>
            <person name="White M.M."/>
            <person name="Moncalvo J.M."/>
        </authorList>
    </citation>
    <scope>NUCLEOTIDE SEQUENCE [LARGE SCALE GENOMIC DNA]</scope>
    <source>
        <strain evidence="1 2">SC-DP-2</strain>
    </source>
</reference>
<evidence type="ECO:0000313" key="1">
    <source>
        <dbReference type="EMBL" id="PVV00505.1"/>
    </source>
</evidence>
<dbReference type="AlphaFoldDB" id="A0A2T9Z7I3"/>
<dbReference type="SUPFAM" id="SSF52540">
    <property type="entry name" value="P-loop containing nucleoside triphosphate hydrolases"/>
    <property type="match status" value="1"/>
</dbReference>
<dbReference type="Proteomes" id="UP000245609">
    <property type="component" value="Unassembled WGS sequence"/>
</dbReference>
<comment type="caution">
    <text evidence="1">The sequence shown here is derived from an EMBL/GenBank/DDBJ whole genome shotgun (WGS) entry which is preliminary data.</text>
</comment>
<evidence type="ECO:0000313" key="2">
    <source>
        <dbReference type="Proteomes" id="UP000245609"/>
    </source>
</evidence>
<feature type="non-terminal residue" evidence="1">
    <location>
        <position position="193"/>
    </location>
</feature>
<sequence length="193" mass="22501">MTELEPSTRIKTASERILESTDYKEAIMIARSDEGIRRDIIRNSYQVFRSIKKTVEVNIQEQKSEIPAPVRNFIIPPEIYYWDRFSTCLWLCGKSGTGKTSFAKSLFKNPIVVRLLEDLKKLSLLHDGIIFDDMNFAEADREDQIHLLDVEEDSCLECRNVTQNFKLRDIVRMMNEHILNVDAHNDNEDDLAF</sequence>
<gene>
    <name evidence="1" type="ORF">BB560_005111</name>
</gene>
<keyword evidence="2" id="KW-1185">Reference proteome</keyword>
<protein>
    <submittedName>
        <fullName evidence="1">Uncharacterized protein</fullName>
    </submittedName>
</protein>
<dbReference type="OrthoDB" id="5732047at2759"/>